<proteinExistence type="predicted"/>
<keyword evidence="1" id="KW-0812">Transmembrane</keyword>
<feature type="transmembrane region" description="Helical" evidence="1">
    <location>
        <begin position="7"/>
        <end position="23"/>
    </location>
</feature>
<dbReference type="STRING" id="50990.A0A4Y7Q584"/>
<accession>A0A4Y7Q584</accession>
<protein>
    <submittedName>
        <fullName evidence="2">Uncharacterized protein</fullName>
    </submittedName>
</protein>
<sequence>MFTRRELTLVAFCLIVFILFYNIETSTDFVRTSVWSISAASLVGLNCLRPDGRRLQKYVDALEREIAGTWNFDEPRKQDLGPHGSTAREGKLFWGYTILDNVYVANATIFLHTDERESFPPLEAMLSSALDSELPPRVHDIQFLPTSDAKPRLGTWAARMNGVSFLAYDPLSSRDNNTLLAIYRTYSTLTLHGTHLPPPDRLILAHTRAADYPSSGIDSRLLRAVFPSMDLQFFEEWDDYHGTNKPFFLERVVLADRGAAHRSAHTFDFAALSSSLPNKNKGITALTLEEADTRLTFTPPFALPTSSQWFAPIRQSLIEYLGITDTPSPSSPSSPSRALTYVSTQARAGGAHLRSADHHALVGALEQLGKTHGWTVHFVELGWREGEPATEWSHHLTAAATSSLMIGVHGDALTNSIFLRPRPSSYAPKPLVMEFFPQNLFSNELEFVTRSLGIDYIGWWENQKFTRQALPPVQMSRAESVEVAIDVDAVVKAVDEYMRRH</sequence>
<keyword evidence="3" id="KW-1185">Reference proteome</keyword>
<keyword evidence="1" id="KW-1133">Transmembrane helix</keyword>
<organism evidence="2 3">
    <name type="scientific">Rickenella mellea</name>
    <dbReference type="NCBI Taxonomy" id="50990"/>
    <lineage>
        <taxon>Eukaryota</taxon>
        <taxon>Fungi</taxon>
        <taxon>Dikarya</taxon>
        <taxon>Basidiomycota</taxon>
        <taxon>Agaricomycotina</taxon>
        <taxon>Agaricomycetes</taxon>
        <taxon>Hymenochaetales</taxon>
        <taxon>Rickenellaceae</taxon>
        <taxon>Rickenella</taxon>
    </lineage>
</organism>
<dbReference type="Proteomes" id="UP000294933">
    <property type="component" value="Unassembled WGS sequence"/>
</dbReference>
<dbReference type="VEuPathDB" id="FungiDB:BD410DRAFT_898043"/>
<evidence type="ECO:0000256" key="1">
    <source>
        <dbReference type="SAM" id="Phobius"/>
    </source>
</evidence>
<name>A0A4Y7Q584_9AGAM</name>
<keyword evidence="1" id="KW-0472">Membrane</keyword>
<dbReference type="OrthoDB" id="529273at2759"/>
<evidence type="ECO:0000313" key="3">
    <source>
        <dbReference type="Proteomes" id="UP000294933"/>
    </source>
</evidence>
<dbReference type="AlphaFoldDB" id="A0A4Y7Q584"/>
<gene>
    <name evidence="2" type="ORF">BD410DRAFT_898043</name>
</gene>
<evidence type="ECO:0000313" key="2">
    <source>
        <dbReference type="EMBL" id="TDL22823.1"/>
    </source>
</evidence>
<reference evidence="2 3" key="1">
    <citation type="submission" date="2018-06" db="EMBL/GenBank/DDBJ databases">
        <title>A transcriptomic atlas of mushroom development highlights an independent origin of complex multicellularity.</title>
        <authorList>
            <consortium name="DOE Joint Genome Institute"/>
            <person name="Krizsan K."/>
            <person name="Almasi E."/>
            <person name="Merenyi Z."/>
            <person name="Sahu N."/>
            <person name="Viragh M."/>
            <person name="Koszo T."/>
            <person name="Mondo S."/>
            <person name="Kiss B."/>
            <person name="Balint B."/>
            <person name="Kues U."/>
            <person name="Barry K."/>
            <person name="Hegedus J.C."/>
            <person name="Henrissat B."/>
            <person name="Johnson J."/>
            <person name="Lipzen A."/>
            <person name="Ohm R."/>
            <person name="Nagy I."/>
            <person name="Pangilinan J."/>
            <person name="Yan J."/>
            <person name="Xiong Y."/>
            <person name="Grigoriev I.V."/>
            <person name="Hibbett D.S."/>
            <person name="Nagy L.G."/>
        </authorList>
    </citation>
    <scope>NUCLEOTIDE SEQUENCE [LARGE SCALE GENOMIC DNA]</scope>
    <source>
        <strain evidence="2 3">SZMC22713</strain>
    </source>
</reference>
<dbReference type="EMBL" id="ML170173">
    <property type="protein sequence ID" value="TDL22823.1"/>
    <property type="molecule type" value="Genomic_DNA"/>
</dbReference>